<sequence length="188" mass="22341">MTKRKNIVLIFLILLVIVTLIYRAYTIHFTNEAIINKVIDREEYSLSLETKQIPVELFIKPEWIAFNKDERKELTIDLLEMHNTNILLDNVWNRGNDIYFSFATIFNMKYKEGEFLYNGFFNDDGTFTSPLEEVKLYDKNMNEFPVGQTGTGPEASFSFGIQPEEQELIREGFYVKYNGFNLYKYYRR</sequence>
<evidence type="ECO:0000313" key="1">
    <source>
        <dbReference type="EMBL" id="OOC62627.1"/>
    </source>
</evidence>
<reference evidence="1 2" key="1">
    <citation type="submission" date="2016-12" db="EMBL/GenBank/DDBJ databases">
        <title>Genome sequencing and description of Paenibacillus sp. nov. from high altitude lake in the Indian Trans- Himalayas.</title>
        <authorList>
            <person name="Kiran S."/>
            <person name="Swarnkar M.K."/>
            <person name="Rana A."/>
            <person name="Tewari R."/>
            <person name="Gulati A."/>
        </authorList>
    </citation>
    <scope>NUCLEOTIDE SEQUENCE [LARGE SCALE GENOMIC DNA]</scope>
    <source>
        <strain evidence="1 2">IHBB 9951</strain>
    </source>
</reference>
<dbReference type="EMBL" id="MRVI01000001">
    <property type="protein sequence ID" value="OOC62627.1"/>
    <property type="molecule type" value="Genomic_DNA"/>
</dbReference>
<evidence type="ECO:0000313" key="2">
    <source>
        <dbReference type="Proteomes" id="UP000189059"/>
    </source>
</evidence>
<protein>
    <recommendedName>
        <fullName evidence="3">DUF4352 domain-containing protein</fullName>
    </recommendedName>
</protein>
<organism evidence="1 2">
    <name type="scientific">Paenibacillus ihbetae</name>
    <dbReference type="NCBI Taxonomy" id="1870820"/>
    <lineage>
        <taxon>Bacteria</taxon>
        <taxon>Bacillati</taxon>
        <taxon>Bacillota</taxon>
        <taxon>Bacilli</taxon>
        <taxon>Bacillales</taxon>
        <taxon>Paenibacillaceae</taxon>
        <taxon>Paenibacillus</taxon>
    </lineage>
</organism>
<comment type="caution">
    <text evidence="1">The sequence shown here is derived from an EMBL/GenBank/DDBJ whole genome shotgun (WGS) entry which is preliminary data.</text>
</comment>
<proteinExistence type="predicted"/>
<accession>A0ABX3JZL1</accession>
<dbReference type="Proteomes" id="UP000189059">
    <property type="component" value="Unassembled WGS sequence"/>
</dbReference>
<dbReference type="RefSeq" id="WP_077567403.1">
    <property type="nucleotide sequence ID" value="NZ_MRVI01000001.1"/>
</dbReference>
<evidence type="ECO:0008006" key="3">
    <source>
        <dbReference type="Google" id="ProtNLM"/>
    </source>
</evidence>
<gene>
    <name evidence="1" type="ORF">BBD40_12590</name>
</gene>
<keyword evidence="2" id="KW-1185">Reference proteome</keyword>
<name>A0ABX3JZL1_9BACL</name>